<feature type="signal peptide" evidence="1">
    <location>
        <begin position="1"/>
        <end position="17"/>
    </location>
</feature>
<name>A0A4R8QHU3_COLTR</name>
<gene>
    <name evidence="2" type="ORF">CTRI78_v011092</name>
</gene>
<dbReference type="AlphaFoldDB" id="A0A4R8QHU3"/>
<keyword evidence="1" id="KW-0732">Signal</keyword>
<protein>
    <submittedName>
        <fullName evidence="2">Uncharacterized protein</fullName>
    </submittedName>
</protein>
<organism evidence="2 3">
    <name type="scientific">Colletotrichum trifolii</name>
    <dbReference type="NCBI Taxonomy" id="5466"/>
    <lineage>
        <taxon>Eukaryota</taxon>
        <taxon>Fungi</taxon>
        <taxon>Dikarya</taxon>
        <taxon>Ascomycota</taxon>
        <taxon>Pezizomycotina</taxon>
        <taxon>Sordariomycetes</taxon>
        <taxon>Hypocreomycetidae</taxon>
        <taxon>Glomerellales</taxon>
        <taxon>Glomerellaceae</taxon>
        <taxon>Colletotrichum</taxon>
        <taxon>Colletotrichum orbiculare species complex</taxon>
    </lineage>
</organism>
<accession>A0A4R8QHU3</accession>
<dbReference type="EMBL" id="RYZW01000223">
    <property type="protein sequence ID" value="TDZ37540.1"/>
    <property type="molecule type" value="Genomic_DNA"/>
</dbReference>
<dbReference type="Proteomes" id="UP000295703">
    <property type="component" value="Unassembled WGS sequence"/>
</dbReference>
<feature type="chain" id="PRO_5020668140" evidence="1">
    <location>
        <begin position="18"/>
        <end position="63"/>
    </location>
</feature>
<evidence type="ECO:0000256" key="1">
    <source>
        <dbReference type="SAM" id="SignalP"/>
    </source>
</evidence>
<evidence type="ECO:0000313" key="3">
    <source>
        <dbReference type="Proteomes" id="UP000295703"/>
    </source>
</evidence>
<evidence type="ECO:0000313" key="2">
    <source>
        <dbReference type="EMBL" id="TDZ37540.1"/>
    </source>
</evidence>
<comment type="caution">
    <text evidence="2">The sequence shown here is derived from an EMBL/GenBank/DDBJ whole genome shotgun (WGS) entry which is preliminary data.</text>
</comment>
<reference evidence="2 3" key="1">
    <citation type="submission" date="2018-12" db="EMBL/GenBank/DDBJ databases">
        <title>Genome sequence and assembly of Colletotrichum trifolii.</title>
        <authorList>
            <person name="Gan P."/>
            <person name="Shirasu K."/>
        </authorList>
    </citation>
    <scope>NUCLEOTIDE SEQUENCE [LARGE SCALE GENOMIC DNA]</scope>
    <source>
        <strain evidence="2 3">543-2</strain>
    </source>
</reference>
<keyword evidence="3" id="KW-1185">Reference proteome</keyword>
<sequence>MQLKLVLATLFASMVLAVPVVDQPKIYGRSKGPIPGSGPSCCSSVPGVCQASCVGDIQVVFKW</sequence>
<proteinExistence type="predicted"/>